<evidence type="ECO:0000256" key="8">
    <source>
        <dbReference type="ARBA" id="ARBA00022989"/>
    </source>
</evidence>
<dbReference type="Proteomes" id="UP000030014">
    <property type="component" value="Unassembled WGS sequence"/>
</dbReference>
<dbReference type="GO" id="GO:0009274">
    <property type="term" value="C:peptidoglycan-based cell wall"/>
    <property type="evidence" value="ECO:0007669"/>
    <property type="project" value="UniProtKB-ARBA"/>
</dbReference>
<keyword evidence="8 14" id="KW-1133">Transmembrane helix</keyword>
<dbReference type="RefSeq" id="WP_039259133.1">
    <property type="nucleotide sequence ID" value="NZ_JDRY01000017.1"/>
</dbReference>
<evidence type="ECO:0000256" key="13">
    <source>
        <dbReference type="SAM" id="MobiDB-lite"/>
    </source>
</evidence>
<dbReference type="InterPro" id="IPR001611">
    <property type="entry name" value="Leu-rich_rpt"/>
</dbReference>
<evidence type="ECO:0000256" key="6">
    <source>
        <dbReference type="ARBA" id="ARBA00022729"/>
    </source>
</evidence>
<dbReference type="SMART" id="SM00369">
    <property type="entry name" value="LRR_TYP"/>
    <property type="match status" value="7"/>
</dbReference>
<dbReference type="PROSITE" id="PS00018">
    <property type="entry name" value="EF_HAND_1"/>
    <property type="match status" value="1"/>
</dbReference>
<feature type="compositionally biased region" description="Basic and acidic residues" evidence="13">
    <location>
        <begin position="848"/>
        <end position="867"/>
    </location>
</feature>
<name>A0A0A0IIC0_CLOBO</name>
<sequence length="986" mass="112566">MDIIKNLNKGVGAAATAIIIIGGTPQVVHAVTTNDKLPTIEAKAISKDIEKTIKQQNPLEKIKIKAVKLNNNEPSMAGTYIGNEIKYTKKDGKTYCEFKILASDWMNNIKVQVDNNEVKYELEDIGDTEVLGVKHKGTIIKFQVPKVNPSIKLNMFVVPMKSEVGFRIVEADNNKQSEKISSKKEGNEIKTKETENREVKSNAKEKVFDKLEDGVYTLTFRAYKIENPSEDSMLNNFFDKKIKLEVKNGKKMVTLLNTCFADGLYDFRIESNKVFKESEVSNYGEKNPDTEKYHYKAFKMEIDNLDSDHKGCVLAGPMGGKLSDYGNVSYEKANNYKPVMFTFNKDYKKGWDGFDVDKRILNENSNGNLNKALVEIGIDTNKDGVVSSEELKEAKGVINLSSKKIVDISNLKNLGSNVTELDLTVNRIEDLPKGVFDNLNQLTCLKLTVNKLKTLPEGIFDKLLNLKKIDLERNKLENLPKGIFNKLTKLETLILSTNNIKHLDDDIFINNKNLKFLNISENKIDKIPTSIGELERLNTLSAKNNSISVIPNEVSKLKNLTWLDLASNYIQKVPQSVYDNLKNLKNLELTDNMLIEVPNNILEIFPKVKSFDFRLNNLSQIPDVPKGILKAIYKYPQKTPTELTLKVKDGEITWSENLSSLDIMAWQRTIHTILGEKMAENIDEYKKHLNNKKPLELLIKEGYEPREIIKIQKKNKNGQFETIFENIKEMTLSENIDSIKSFKDSQMKAGDEYRILKELRATFYGDDKYIFTNVANAKVEEDNKDTIKPSNKRHSRHRNKNHKRETIEDNIVKSSEDVKDDKDNKKDNNSDSKNINIKENDNNNDQNNNKKDNNPKDSSDNKKDIEYKINNIDNNANEKQNSKNKTNVEYKNDKTKELKQETKELKQENKDPKIGKEEQNQDKVSGIQKTVTTQNVKNTFENKKETAIKERKLPQTGMPFGRELFALIGSTISGLGVILMRKNKGK</sequence>
<dbReference type="PANTHER" id="PTHR46473:SF23">
    <property type="entry name" value="GH08155P"/>
    <property type="match status" value="1"/>
</dbReference>
<dbReference type="Pfam" id="PF05031">
    <property type="entry name" value="NEAT"/>
    <property type="match status" value="2"/>
</dbReference>
<gene>
    <name evidence="16" type="ORF">Z955_02875</name>
</gene>
<feature type="region of interest" description="Disordered" evidence="13">
    <location>
        <begin position="782"/>
        <end position="930"/>
    </location>
</feature>
<dbReference type="InterPro" id="IPR055414">
    <property type="entry name" value="LRR_R13L4/SHOC2-like"/>
</dbReference>
<dbReference type="EMBL" id="JDRY01000017">
    <property type="protein sequence ID" value="KGN00698.1"/>
    <property type="molecule type" value="Genomic_DNA"/>
</dbReference>
<dbReference type="SMART" id="SM00365">
    <property type="entry name" value="LRR_SD22"/>
    <property type="match status" value="5"/>
</dbReference>
<evidence type="ECO:0000256" key="12">
    <source>
        <dbReference type="ARBA" id="ARBA00023303"/>
    </source>
</evidence>
<dbReference type="CDD" id="cd06920">
    <property type="entry name" value="NEAT"/>
    <property type="match status" value="2"/>
</dbReference>
<protein>
    <recommendedName>
        <fullName evidence="15">NEAT domain-containing protein</fullName>
    </recommendedName>
</protein>
<dbReference type="PROSITE" id="PS51450">
    <property type="entry name" value="LRR"/>
    <property type="match status" value="2"/>
</dbReference>
<feature type="compositionally biased region" description="Basic and acidic residues" evidence="13">
    <location>
        <begin position="886"/>
        <end position="921"/>
    </location>
</feature>
<keyword evidence="4" id="KW-0433">Leucine-rich repeat</keyword>
<keyword evidence="3" id="KW-1003">Cell membrane</keyword>
<keyword evidence="6" id="KW-0732">Signal</keyword>
<evidence type="ECO:0000256" key="3">
    <source>
        <dbReference type="ARBA" id="ARBA00022475"/>
    </source>
</evidence>
<evidence type="ECO:0000313" key="16">
    <source>
        <dbReference type="EMBL" id="KGN00698.1"/>
    </source>
</evidence>
<dbReference type="PANTHER" id="PTHR46473">
    <property type="entry name" value="GH08155P"/>
    <property type="match status" value="1"/>
</dbReference>
<evidence type="ECO:0000256" key="1">
    <source>
        <dbReference type="ARBA" id="ARBA00004162"/>
    </source>
</evidence>
<feature type="compositionally biased region" description="Basic residues" evidence="13">
    <location>
        <begin position="790"/>
        <end position="803"/>
    </location>
</feature>
<evidence type="ECO:0000259" key="15">
    <source>
        <dbReference type="PROSITE" id="PS50978"/>
    </source>
</evidence>
<dbReference type="Pfam" id="PF23598">
    <property type="entry name" value="LRR_14"/>
    <property type="match status" value="1"/>
</dbReference>
<keyword evidence="12" id="KW-0407">Ion channel</keyword>
<dbReference type="Gene3D" id="3.80.10.10">
    <property type="entry name" value="Ribonuclease Inhibitor"/>
    <property type="match status" value="1"/>
</dbReference>
<keyword evidence="9" id="KW-0406">Ion transport</keyword>
<dbReference type="GO" id="GO:0034220">
    <property type="term" value="P:monoatomic ion transmembrane transport"/>
    <property type="evidence" value="ECO:0007669"/>
    <property type="project" value="UniProtKB-KW"/>
</dbReference>
<dbReference type="Gene3D" id="2.60.40.1850">
    <property type="match status" value="2"/>
</dbReference>
<feature type="transmembrane region" description="Helical" evidence="14">
    <location>
        <begin position="964"/>
        <end position="980"/>
    </location>
</feature>
<evidence type="ECO:0000256" key="11">
    <source>
        <dbReference type="ARBA" id="ARBA00023157"/>
    </source>
</evidence>
<evidence type="ECO:0000256" key="5">
    <source>
        <dbReference type="ARBA" id="ARBA00022692"/>
    </source>
</evidence>
<keyword evidence="10 14" id="KW-0472">Membrane</keyword>
<dbReference type="InterPro" id="IPR032675">
    <property type="entry name" value="LRR_dom_sf"/>
</dbReference>
<feature type="compositionally biased region" description="Basic and acidic residues" evidence="13">
    <location>
        <begin position="804"/>
        <end position="841"/>
    </location>
</feature>
<evidence type="ECO:0000256" key="9">
    <source>
        <dbReference type="ARBA" id="ARBA00023065"/>
    </source>
</evidence>
<evidence type="ECO:0000256" key="7">
    <source>
        <dbReference type="ARBA" id="ARBA00022737"/>
    </source>
</evidence>
<evidence type="ECO:0000256" key="10">
    <source>
        <dbReference type="ARBA" id="ARBA00023136"/>
    </source>
</evidence>
<comment type="caution">
    <text evidence="16">The sequence shown here is derived from an EMBL/GenBank/DDBJ whole genome shotgun (WGS) entry which is preliminary data.</text>
</comment>
<dbReference type="Pfam" id="PF13855">
    <property type="entry name" value="LRR_8"/>
    <property type="match status" value="1"/>
</dbReference>
<comment type="subcellular location">
    <subcellularLocation>
        <location evidence="1">Cell membrane</location>
        <topology evidence="1">Single-pass membrane protein</topology>
    </subcellularLocation>
</comment>
<dbReference type="SMART" id="SM00725">
    <property type="entry name" value="NEAT"/>
    <property type="match status" value="2"/>
</dbReference>
<keyword evidence="5 14" id="KW-0812">Transmembrane</keyword>
<evidence type="ECO:0000256" key="14">
    <source>
        <dbReference type="SAM" id="Phobius"/>
    </source>
</evidence>
<feature type="compositionally biased region" description="Polar residues" evidence="13">
    <location>
        <begin position="871"/>
        <end position="885"/>
    </location>
</feature>
<evidence type="ECO:0000256" key="4">
    <source>
        <dbReference type="ARBA" id="ARBA00022614"/>
    </source>
</evidence>
<dbReference type="PROSITE" id="PS50978">
    <property type="entry name" value="NEAT"/>
    <property type="match status" value="2"/>
</dbReference>
<feature type="domain" description="NEAT" evidence="15">
    <location>
        <begin position="55"/>
        <end position="191"/>
    </location>
</feature>
<evidence type="ECO:0000313" key="17">
    <source>
        <dbReference type="Proteomes" id="UP000030014"/>
    </source>
</evidence>
<feature type="region of interest" description="Disordered" evidence="13">
    <location>
        <begin position="177"/>
        <end position="198"/>
    </location>
</feature>
<keyword evidence="11" id="KW-1015">Disulfide bond</keyword>
<dbReference type="InterPro" id="IPR051432">
    <property type="entry name" value="KCNMA1_auxiliary"/>
</dbReference>
<proteinExistence type="predicted"/>
<dbReference type="AlphaFoldDB" id="A0A0A0IIC0"/>
<dbReference type="InterPro" id="IPR006635">
    <property type="entry name" value="NEAT_dom"/>
</dbReference>
<reference evidence="16 17" key="1">
    <citation type="submission" date="2014-01" db="EMBL/GenBank/DDBJ databases">
        <title>Plasmidome dynamics in the species complex Clostridium novyi sensu lato converts strains of independent lineages into distinctly different pathogens.</title>
        <authorList>
            <person name="Skarin H."/>
            <person name="Segerman B."/>
        </authorList>
    </citation>
    <scope>NUCLEOTIDE SEQUENCE [LARGE SCALE GENOMIC DNA]</scope>
    <source>
        <strain evidence="16 17">DC5</strain>
    </source>
</reference>
<dbReference type="InterPro" id="IPR003591">
    <property type="entry name" value="Leu-rich_rpt_typical-subtyp"/>
</dbReference>
<evidence type="ECO:0000256" key="2">
    <source>
        <dbReference type="ARBA" id="ARBA00022448"/>
    </source>
</evidence>
<keyword evidence="7" id="KW-0677">Repeat</keyword>
<dbReference type="SUPFAM" id="SSF52058">
    <property type="entry name" value="L domain-like"/>
    <property type="match status" value="1"/>
</dbReference>
<dbReference type="InterPro" id="IPR037250">
    <property type="entry name" value="NEAT_dom_sf"/>
</dbReference>
<dbReference type="FunFam" id="3.80.10.10:FF:001164">
    <property type="entry name" value="GH01279p"/>
    <property type="match status" value="1"/>
</dbReference>
<keyword evidence="2" id="KW-0813">Transport</keyword>
<dbReference type="GO" id="GO:0005886">
    <property type="term" value="C:plasma membrane"/>
    <property type="evidence" value="ECO:0007669"/>
    <property type="project" value="UniProtKB-SubCell"/>
</dbReference>
<organism evidence="16 17">
    <name type="scientific">Clostridium botulinum C/D str. DC5</name>
    <dbReference type="NCBI Taxonomy" id="1443128"/>
    <lineage>
        <taxon>Bacteria</taxon>
        <taxon>Bacillati</taxon>
        <taxon>Bacillota</taxon>
        <taxon>Clostridia</taxon>
        <taxon>Eubacteriales</taxon>
        <taxon>Clostridiaceae</taxon>
        <taxon>Clostridium</taxon>
    </lineage>
</organism>
<accession>A0A0A0IIC0</accession>
<dbReference type="SUPFAM" id="SSF158911">
    <property type="entry name" value="NEAT domain-like"/>
    <property type="match status" value="2"/>
</dbReference>
<dbReference type="InterPro" id="IPR018247">
    <property type="entry name" value="EF_Hand_1_Ca_BS"/>
</dbReference>
<feature type="domain" description="NEAT" evidence="15">
    <location>
        <begin position="211"/>
        <end position="348"/>
    </location>
</feature>